<accession>A0A401SEX5</accession>
<dbReference type="Proteomes" id="UP000287033">
    <property type="component" value="Unassembled WGS sequence"/>
</dbReference>
<evidence type="ECO:0000313" key="2">
    <source>
        <dbReference type="EMBL" id="GCC28967.1"/>
    </source>
</evidence>
<reference evidence="2 3" key="1">
    <citation type="journal article" date="2018" name="Nat. Ecol. Evol.">
        <title>Shark genomes provide insights into elasmobranch evolution and the origin of vertebrates.</title>
        <authorList>
            <person name="Hara Y"/>
            <person name="Yamaguchi K"/>
            <person name="Onimaru K"/>
            <person name="Kadota M"/>
            <person name="Koyanagi M"/>
            <person name="Keeley SD"/>
            <person name="Tatsumi K"/>
            <person name="Tanaka K"/>
            <person name="Motone F"/>
            <person name="Kageyama Y"/>
            <person name="Nozu R"/>
            <person name="Adachi N"/>
            <person name="Nishimura O"/>
            <person name="Nakagawa R"/>
            <person name="Tanegashima C"/>
            <person name="Kiyatake I"/>
            <person name="Matsumoto R"/>
            <person name="Murakumo K"/>
            <person name="Nishida K"/>
            <person name="Terakita A"/>
            <person name="Kuratani S"/>
            <person name="Sato K"/>
            <person name="Hyodo S Kuraku.S."/>
        </authorList>
    </citation>
    <scope>NUCLEOTIDE SEQUENCE [LARGE SCALE GENOMIC DNA]</scope>
</reference>
<feature type="region of interest" description="Disordered" evidence="1">
    <location>
        <begin position="83"/>
        <end position="102"/>
    </location>
</feature>
<dbReference type="AlphaFoldDB" id="A0A401SEX5"/>
<dbReference type="EMBL" id="BEZZ01000227">
    <property type="protein sequence ID" value="GCC28967.1"/>
    <property type="molecule type" value="Genomic_DNA"/>
</dbReference>
<sequence length="102" mass="11242">MFIGRFHFGNQPFPSVVELWKDCCLSGSDRPLKPPSSCSVIRGAGNPCTNIGHGWKQALCTKQEAEQREVKCKCVPVDVENMSSKPLDPSEYVSNVNSLKNS</sequence>
<proteinExistence type="predicted"/>
<keyword evidence="3" id="KW-1185">Reference proteome</keyword>
<organism evidence="2 3">
    <name type="scientific">Chiloscyllium punctatum</name>
    <name type="common">Brownbanded bambooshark</name>
    <name type="synonym">Hemiscyllium punctatum</name>
    <dbReference type="NCBI Taxonomy" id="137246"/>
    <lineage>
        <taxon>Eukaryota</taxon>
        <taxon>Metazoa</taxon>
        <taxon>Chordata</taxon>
        <taxon>Craniata</taxon>
        <taxon>Vertebrata</taxon>
        <taxon>Chondrichthyes</taxon>
        <taxon>Elasmobranchii</taxon>
        <taxon>Galeomorphii</taxon>
        <taxon>Galeoidea</taxon>
        <taxon>Orectolobiformes</taxon>
        <taxon>Hemiscylliidae</taxon>
        <taxon>Chiloscyllium</taxon>
    </lineage>
</organism>
<evidence type="ECO:0000313" key="3">
    <source>
        <dbReference type="Proteomes" id="UP000287033"/>
    </source>
</evidence>
<evidence type="ECO:0000256" key="1">
    <source>
        <dbReference type="SAM" id="MobiDB-lite"/>
    </source>
</evidence>
<protein>
    <submittedName>
        <fullName evidence="2">Uncharacterized protein</fullName>
    </submittedName>
</protein>
<comment type="caution">
    <text evidence="2">The sequence shown here is derived from an EMBL/GenBank/DDBJ whole genome shotgun (WGS) entry which is preliminary data.</text>
</comment>
<name>A0A401SEX5_CHIPU</name>
<feature type="compositionally biased region" description="Polar residues" evidence="1">
    <location>
        <begin position="92"/>
        <end position="102"/>
    </location>
</feature>
<gene>
    <name evidence="2" type="ORF">chiPu_0007402</name>
</gene>